<protein>
    <submittedName>
        <fullName evidence="1">Uncharacterized protein</fullName>
    </submittedName>
</protein>
<name>A0A381V2L7_9ZZZZ</name>
<sequence length="61" mass="7121">SLPQHRLASKVSWVGTKKSPIWFQCLLCCNNATKAILNYFVVQKQILAILTFCMQLFQRKY</sequence>
<dbReference type="EMBL" id="UINC01007539">
    <property type="protein sequence ID" value="SVA33897.1"/>
    <property type="molecule type" value="Genomic_DNA"/>
</dbReference>
<organism evidence="1">
    <name type="scientific">marine metagenome</name>
    <dbReference type="NCBI Taxonomy" id="408172"/>
    <lineage>
        <taxon>unclassified sequences</taxon>
        <taxon>metagenomes</taxon>
        <taxon>ecological metagenomes</taxon>
    </lineage>
</organism>
<proteinExistence type="predicted"/>
<feature type="non-terminal residue" evidence="1">
    <location>
        <position position="1"/>
    </location>
</feature>
<dbReference type="AlphaFoldDB" id="A0A381V2L7"/>
<evidence type="ECO:0000313" key="1">
    <source>
        <dbReference type="EMBL" id="SVA33897.1"/>
    </source>
</evidence>
<reference evidence="1" key="1">
    <citation type="submission" date="2018-05" db="EMBL/GenBank/DDBJ databases">
        <authorList>
            <person name="Lanie J.A."/>
            <person name="Ng W.-L."/>
            <person name="Kazmierczak K.M."/>
            <person name="Andrzejewski T.M."/>
            <person name="Davidsen T.M."/>
            <person name="Wayne K.J."/>
            <person name="Tettelin H."/>
            <person name="Glass J.I."/>
            <person name="Rusch D."/>
            <person name="Podicherti R."/>
            <person name="Tsui H.-C.T."/>
            <person name="Winkler M.E."/>
        </authorList>
    </citation>
    <scope>NUCLEOTIDE SEQUENCE</scope>
</reference>
<accession>A0A381V2L7</accession>
<gene>
    <name evidence="1" type="ORF">METZ01_LOCUS86751</name>
</gene>